<reference evidence="1" key="1">
    <citation type="submission" date="2023-08" db="EMBL/GenBank/DDBJ databases">
        <title>The draft genome of Tsukamurella strandjordii strain 050030.</title>
        <authorList>
            <person name="Zhao F."/>
            <person name="Feng Y."/>
            <person name="Zong Z."/>
        </authorList>
    </citation>
    <scope>NUCLEOTIDE SEQUENCE</scope>
    <source>
        <strain evidence="1">050030</strain>
    </source>
</reference>
<dbReference type="PANTHER" id="PTHR42791">
    <property type="entry name" value="GNAT FAMILY ACETYLTRANSFERASE"/>
    <property type="match status" value="1"/>
</dbReference>
<organism evidence="1 2">
    <name type="scientific">Tsukamurella strandjordii</name>
    <dbReference type="NCBI Taxonomy" id="147577"/>
    <lineage>
        <taxon>Bacteria</taxon>
        <taxon>Bacillati</taxon>
        <taxon>Actinomycetota</taxon>
        <taxon>Actinomycetes</taxon>
        <taxon>Mycobacteriales</taxon>
        <taxon>Tsukamurellaceae</taxon>
        <taxon>Tsukamurella</taxon>
    </lineage>
</organism>
<dbReference type="InterPro" id="IPR052523">
    <property type="entry name" value="Trichothecene_AcTrans"/>
</dbReference>
<dbReference type="PANTHER" id="PTHR42791:SF1">
    <property type="entry name" value="N-ACETYLTRANSFERASE DOMAIN-CONTAINING PROTEIN"/>
    <property type="match status" value="1"/>
</dbReference>
<evidence type="ECO:0000313" key="1">
    <source>
        <dbReference type="EMBL" id="MDP0399704.1"/>
    </source>
</evidence>
<name>A0AA90NL85_9ACTN</name>
<keyword evidence="2" id="KW-1185">Reference proteome</keyword>
<dbReference type="SUPFAM" id="SSF55729">
    <property type="entry name" value="Acyl-CoA N-acyltransferases (Nat)"/>
    <property type="match status" value="1"/>
</dbReference>
<comment type="caution">
    <text evidence="1">The sequence shown here is derived from an EMBL/GenBank/DDBJ whole genome shotgun (WGS) entry which is preliminary data.</text>
</comment>
<protein>
    <submittedName>
        <fullName evidence="1">GNAT family N-acetyltransferase</fullName>
    </submittedName>
</protein>
<evidence type="ECO:0000313" key="2">
    <source>
        <dbReference type="Proteomes" id="UP001178281"/>
    </source>
</evidence>
<sequence length="196" mass="21160">MSHTAGRRIEELTPRTVAPSLAVMARAFADDPVLRWVQPRRFADRITFAGMYLASHGAPGSGDVLYEDGAMVGAAYWDPPGYEPPALRQIASLPVLLAGVGTGLRRGSRLVSAILERRPKEPHWYLSTLGAVTPGRGIGSALIERGLARVSGPAYLESSNPRNVPLYQRHGFEPLQPIRLSGGPELIPMYRPAQGG</sequence>
<dbReference type="AlphaFoldDB" id="A0AA90NL85"/>
<proteinExistence type="predicted"/>
<dbReference type="Proteomes" id="UP001178281">
    <property type="component" value="Unassembled WGS sequence"/>
</dbReference>
<dbReference type="EMBL" id="JAUTIX010000007">
    <property type="protein sequence ID" value="MDP0399704.1"/>
    <property type="molecule type" value="Genomic_DNA"/>
</dbReference>
<accession>A0AA90NL85</accession>
<dbReference type="InterPro" id="IPR016181">
    <property type="entry name" value="Acyl_CoA_acyltransferase"/>
</dbReference>
<dbReference type="Gene3D" id="3.40.630.30">
    <property type="match status" value="1"/>
</dbReference>
<gene>
    <name evidence="1" type="ORF">Q7X28_17415</name>
</gene>